<dbReference type="PANTHER" id="PTHR30614:SF0">
    <property type="entry name" value="L-CYSTINE TRANSPORT SYSTEM PERMEASE PROTEIN TCYL"/>
    <property type="match status" value="1"/>
</dbReference>
<dbReference type="GO" id="GO:0043190">
    <property type="term" value="C:ATP-binding cassette (ABC) transporter complex"/>
    <property type="evidence" value="ECO:0007669"/>
    <property type="project" value="InterPro"/>
</dbReference>
<comment type="caution">
    <text evidence="11">The sequence shown here is derived from an EMBL/GenBank/DDBJ whole genome shotgun (WGS) entry which is preliminary data.</text>
</comment>
<dbReference type="AlphaFoldDB" id="A0A1Y2L7J2"/>
<dbReference type="STRING" id="1293891.TMES_03725"/>
<evidence type="ECO:0000256" key="7">
    <source>
        <dbReference type="ARBA" id="ARBA00022989"/>
    </source>
</evidence>
<evidence type="ECO:0000256" key="1">
    <source>
        <dbReference type="ARBA" id="ARBA00004429"/>
    </source>
</evidence>
<feature type="transmembrane region" description="Helical" evidence="9">
    <location>
        <begin position="132"/>
        <end position="154"/>
    </location>
</feature>
<dbReference type="CDD" id="cd06261">
    <property type="entry name" value="TM_PBP2"/>
    <property type="match status" value="1"/>
</dbReference>
<evidence type="ECO:0000256" key="3">
    <source>
        <dbReference type="ARBA" id="ARBA00022448"/>
    </source>
</evidence>
<dbReference type="Gene3D" id="1.10.3720.10">
    <property type="entry name" value="MetI-like"/>
    <property type="match status" value="1"/>
</dbReference>
<evidence type="ECO:0000256" key="2">
    <source>
        <dbReference type="ARBA" id="ARBA00010072"/>
    </source>
</evidence>
<dbReference type="NCBIfam" id="TIGR01726">
    <property type="entry name" value="HEQRo_perm_3TM"/>
    <property type="match status" value="1"/>
</dbReference>
<evidence type="ECO:0000313" key="12">
    <source>
        <dbReference type="Proteomes" id="UP000193391"/>
    </source>
</evidence>
<dbReference type="OrthoDB" id="9814550at2"/>
<sequence>MRNQGFNWHDPILWAQGLGVSVGVFAASMILGSLIGIFIALCRVYKVPVVAPLLLVISEFLKNSPVLVQLFLVFFGVPVLLQVNITPAEAAIFTLTGNTAAFIAVIAISAMDALDRGQLEAARSFGHSERSILRKIIAPQALVVAMPALIGLAVNQLQVTSLISAIGVIDLTKVGQILNQRTWQPFIVWAIIGVTYFVLSRVLAMAGGRIENRLRRHMDWAGL</sequence>
<evidence type="ECO:0000256" key="4">
    <source>
        <dbReference type="ARBA" id="ARBA00022475"/>
    </source>
</evidence>
<dbReference type="SUPFAM" id="SSF161098">
    <property type="entry name" value="MetI-like"/>
    <property type="match status" value="1"/>
</dbReference>
<keyword evidence="12" id="KW-1185">Reference proteome</keyword>
<dbReference type="GO" id="GO:0006865">
    <property type="term" value="P:amino acid transport"/>
    <property type="evidence" value="ECO:0007669"/>
    <property type="project" value="UniProtKB-KW"/>
</dbReference>
<comment type="subcellular location">
    <subcellularLocation>
        <location evidence="1">Cell inner membrane</location>
        <topology evidence="1">Multi-pass membrane protein</topology>
    </subcellularLocation>
    <subcellularLocation>
        <location evidence="9">Cell membrane</location>
        <topology evidence="9">Multi-pass membrane protein</topology>
    </subcellularLocation>
</comment>
<dbReference type="Pfam" id="PF00528">
    <property type="entry name" value="BPD_transp_1"/>
    <property type="match status" value="1"/>
</dbReference>
<evidence type="ECO:0000259" key="10">
    <source>
        <dbReference type="PROSITE" id="PS50928"/>
    </source>
</evidence>
<keyword evidence="7 9" id="KW-1133">Transmembrane helix</keyword>
<dbReference type="EMBL" id="JFKA01000001">
    <property type="protein sequence ID" value="OSQ40799.1"/>
    <property type="molecule type" value="Genomic_DNA"/>
</dbReference>
<reference evidence="11 12" key="1">
    <citation type="submission" date="2014-03" db="EMBL/GenBank/DDBJ databases">
        <title>The draft genome sequence of Thalassospira mesophila JCM 18969.</title>
        <authorList>
            <person name="Lai Q."/>
            <person name="Shao Z."/>
        </authorList>
    </citation>
    <scope>NUCLEOTIDE SEQUENCE [LARGE SCALE GENOMIC DNA]</scope>
    <source>
        <strain evidence="11 12">JCM 18969</strain>
    </source>
</reference>
<evidence type="ECO:0000256" key="9">
    <source>
        <dbReference type="RuleBase" id="RU363032"/>
    </source>
</evidence>
<dbReference type="PROSITE" id="PS50928">
    <property type="entry name" value="ABC_TM1"/>
    <property type="match status" value="1"/>
</dbReference>
<proteinExistence type="inferred from homology"/>
<feature type="domain" description="ABC transmembrane type-1" evidence="10">
    <location>
        <begin position="18"/>
        <end position="207"/>
    </location>
</feature>
<dbReference type="RefSeq" id="WP_085579478.1">
    <property type="nucleotide sequence ID" value="NZ_JFKA01000001.1"/>
</dbReference>
<dbReference type="InterPro" id="IPR035906">
    <property type="entry name" value="MetI-like_sf"/>
</dbReference>
<feature type="transmembrane region" description="Helical" evidence="9">
    <location>
        <begin position="91"/>
        <end position="111"/>
    </location>
</feature>
<feature type="transmembrane region" description="Helical" evidence="9">
    <location>
        <begin position="186"/>
        <end position="208"/>
    </location>
</feature>
<gene>
    <name evidence="11" type="ORF">TMES_03725</name>
</gene>
<accession>A0A1Y2L7J2</accession>
<dbReference type="Proteomes" id="UP000193391">
    <property type="component" value="Unassembled WGS sequence"/>
</dbReference>
<dbReference type="InterPro" id="IPR010065">
    <property type="entry name" value="AA_ABC_transptr_permease_3TM"/>
</dbReference>
<keyword evidence="4" id="KW-1003">Cell membrane</keyword>
<keyword evidence="5 9" id="KW-0812">Transmembrane</keyword>
<dbReference type="GO" id="GO:0022857">
    <property type="term" value="F:transmembrane transporter activity"/>
    <property type="evidence" value="ECO:0007669"/>
    <property type="project" value="InterPro"/>
</dbReference>
<keyword evidence="3 9" id="KW-0813">Transport</keyword>
<name>A0A1Y2L7J2_9PROT</name>
<comment type="similarity">
    <text evidence="2">Belongs to the binding-protein-dependent transport system permease family. HisMQ subfamily.</text>
</comment>
<evidence type="ECO:0000256" key="8">
    <source>
        <dbReference type="ARBA" id="ARBA00023136"/>
    </source>
</evidence>
<feature type="transmembrane region" description="Helical" evidence="9">
    <location>
        <begin position="66"/>
        <end position="85"/>
    </location>
</feature>
<dbReference type="PANTHER" id="PTHR30614">
    <property type="entry name" value="MEMBRANE COMPONENT OF AMINO ACID ABC TRANSPORTER"/>
    <property type="match status" value="1"/>
</dbReference>
<protein>
    <submittedName>
        <fullName evidence="11">Glutamine ABC transporter permease</fullName>
    </submittedName>
</protein>
<evidence type="ECO:0000256" key="6">
    <source>
        <dbReference type="ARBA" id="ARBA00022970"/>
    </source>
</evidence>
<dbReference type="InterPro" id="IPR043429">
    <property type="entry name" value="ArtM/GltK/GlnP/TcyL/YhdX-like"/>
</dbReference>
<dbReference type="InterPro" id="IPR000515">
    <property type="entry name" value="MetI-like"/>
</dbReference>
<feature type="transmembrane region" description="Helical" evidence="9">
    <location>
        <begin position="20"/>
        <end position="45"/>
    </location>
</feature>
<organism evidence="11 12">
    <name type="scientific">Thalassospira mesophila</name>
    <dbReference type="NCBI Taxonomy" id="1293891"/>
    <lineage>
        <taxon>Bacteria</taxon>
        <taxon>Pseudomonadati</taxon>
        <taxon>Pseudomonadota</taxon>
        <taxon>Alphaproteobacteria</taxon>
        <taxon>Rhodospirillales</taxon>
        <taxon>Thalassospiraceae</taxon>
        <taxon>Thalassospira</taxon>
    </lineage>
</organism>
<evidence type="ECO:0000313" key="11">
    <source>
        <dbReference type="EMBL" id="OSQ40799.1"/>
    </source>
</evidence>
<keyword evidence="6" id="KW-0029">Amino-acid transport</keyword>
<evidence type="ECO:0000256" key="5">
    <source>
        <dbReference type="ARBA" id="ARBA00022692"/>
    </source>
</evidence>
<keyword evidence="8 9" id="KW-0472">Membrane</keyword>